<dbReference type="Gene3D" id="3.40.50.150">
    <property type="entry name" value="Vaccinia Virus protein VP39"/>
    <property type="match status" value="1"/>
</dbReference>
<comment type="caution">
    <text evidence="5">The sequence shown here is derived from an EMBL/GenBank/DDBJ whole genome shotgun (WGS) entry which is preliminary data.</text>
</comment>
<dbReference type="EMBL" id="JALJOR010000007">
    <property type="protein sequence ID" value="KAK9814808.1"/>
    <property type="molecule type" value="Genomic_DNA"/>
</dbReference>
<evidence type="ECO:0000313" key="6">
    <source>
        <dbReference type="Proteomes" id="UP001489004"/>
    </source>
</evidence>
<dbReference type="PANTHER" id="PTHR20889">
    <property type="entry name" value="PHOSPHATASE, ORPHAN 1, 2"/>
    <property type="match status" value="1"/>
</dbReference>
<proteinExistence type="predicted"/>
<protein>
    <submittedName>
        <fullName evidence="5">Uncharacterized protein</fullName>
    </submittedName>
</protein>
<dbReference type="GO" id="GO:0016791">
    <property type="term" value="F:phosphatase activity"/>
    <property type="evidence" value="ECO:0007669"/>
    <property type="project" value="InterPro"/>
</dbReference>
<dbReference type="InterPro" id="IPR029063">
    <property type="entry name" value="SAM-dependent_MTases_sf"/>
</dbReference>
<dbReference type="Proteomes" id="UP001489004">
    <property type="component" value="Unassembled WGS sequence"/>
</dbReference>
<dbReference type="NCBIfam" id="TIGR01489">
    <property type="entry name" value="DKMTPPase-SF"/>
    <property type="match status" value="1"/>
</dbReference>
<dbReference type="AlphaFoldDB" id="A0AAW1Q2U0"/>
<keyword evidence="4" id="KW-0460">Magnesium</keyword>
<sequence>MLLTYQLQSLDNRLLTVKSDPLHTHGYCLGNGVWSAAEQLLSFLGRYPAGLWHRKRVLELGAGVGVVGQALAQAGADVVLTDLAAGLPLLRLNVHCNFQLTGCRPEVAELDWSCDLAEHPLAPSNRRFDAIVASDVAYDYHLYAPLVQTLCTYIHHDPCILVLLALPERRETREFFPMAHAAGLTWRVLHRLTAAHLDHPISVYQLSQLHQLGSSSQPHMAAAKPRQLFVCDFDWSLIEENSDTFVVKELGAWEAFCRLKATQLPWTQLMDAALGAAHAEHHATAASIRAACARTPLHQAMHEVVLAAAGAAHCDLAIVSDANTVFIHEILSAHQLTECFREVHTNPAVFNGEGALRVQPYHGEPPGCKHCPPNLCKGQVLEKLLLEQTYSRVVYLGDGGGDFCPCTRLGPDDVILARTAYPDGSACSLLRLLTAQAATVDTEQAGRLLATKVEAPLADHFAPQQCNDPSQVAGAHWRSDVAVARERLRLMGQPGNIAAHVYAWSTPDEAAALLRWLIDDGPTPKDV</sequence>
<dbReference type="SUPFAM" id="SSF56784">
    <property type="entry name" value="HAD-like"/>
    <property type="match status" value="1"/>
</dbReference>
<gene>
    <name evidence="5" type="ORF">WJX72_011889</name>
</gene>
<dbReference type="InterPro" id="IPR006384">
    <property type="entry name" value="HAD_hydro_PyrdxlP_Pase-like"/>
</dbReference>
<keyword evidence="3" id="KW-0378">Hydrolase</keyword>
<dbReference type="Gene3D" id="3.40.50.1000">
    <property type="entry name" value="HAD superfamily/HAD-like"/>
    <property type="match status" value="1"/>
</dbReference>
<keyword evidence="6" id="KW-1185">Reference proteome</keyword>
<dbReference type="InterPro" id="IPR036412">
    <property type="entry name" value="HAD-like_sf"/>
</dbReference>
<evidence type="ECO:0000313" key="5">
    <source>
        <dbReference type="EMBL" id="KAK9814808.1"/>
    </source>
</evidence>
<dbReference type="Pfam" id="PF06888">
    <property type="entry name" value="Put_Phosphatase"/>
    <property type="match status" value="1"/>
</dbReference>
<dbReference type="Pfam" id="PF10294">
    <property type="entry name" value="Methyltransf_16"/>
    <property type="match status" value="1"/>
</dbReference>
<evidence type="ECO:0000256" key="1">
    <source>
        <dbReference type="ARBA" id="ARBA00001946"/>
    </source>
</evidence>
<comment type="cofactor">
    <cofactor evidence="1">
        <name>Mg(2+)</name>
        <dbReference type="ChEBI" id="CHEBI:18420"/>
    </cofactor>
</comment>
<evidence type="ECO:0000256" key="3">
    <source>
        <dbReference type="ARBA" id="ARBA00022801"/>
    </source>
</evidence>
<evidence type="ECO:0000256" key="2">
    <source>
        <dbReference type="ARBA" id="ARBA00022723"/>
    </source>
</evidence>
<accession>A0AAW1Q2U0</accession>
<keyword evidence="2" id="KW-0479">Metal-binding</keyword>
<dbReference type="NCBIfam" id="TIGR01488">
    <property type="entry name" value="HAD-SF-IB"/>
    <property type="match status" value="1"/>
</dbReference>
<dbReference type="PANTHER" id="PTHR20889:SF12">
    <property type="entry name" value="LP01149P"/>
    <property type="match status" value="1"/>
</dbReference>
<organism evidence="5 6">
    <name type="scientific">[Myrmecia] bisecta</name>
    <dbReference type="NCBI Taxonomy" id="41462"/>
    <lineage>
        <taxon>Eukaryota</taxon>
        <taxon>Viridiplantae</taxon>
        <taxon>Chlorophyta</taxon>
        <taxon>core chlorophytes</taxon>
        <taxon>Trebouxiophyceae</taxon>
        <taxon>Trebouxiales</taxon>
        <taxon>Trebouxiaceae</taxon>
        <taxon>Myrmecia</taxon>
    </lineage>
</organism>
<dbReference type="CDD" id="cd02440">
    <property type="entry name" value="AdoMet_MTases"/>
    <property type="match status" value="1"/>
</dbReference>
<dbReference type="InterPro" id="IPR016965">
    <property type="entry name" value="Pase_PHOSPHO-typ"/>
</dbReference>
<name>A0AAW1Q2U0_9CHLO</name>
<evidence type="ECO:0000256" key="4">
    <source>
        <dbReference type="ARBA" id="ARBA00022842"/>
    </source>
</evidence>
<dbReference type="InterPro" id="IPR023214">
    <property type="entry name" value="HAD_sf"/>
</dbReference>
<reference evidence="5 6" key="1">
    <citation type="journal article" date="2024" name="Nat. Commun.">
        <title>Phylogenomics reveals the evolutionary origins of lichenization in chlorophyte algae.</title>
        <authorList>
            <person name="Puginier C."/>
            <person name="Libourel C."/>
            <person name="Otte J."/>
            <person name="Skaloud P."/>
            <person name="Haon M."/>
            <person name="Grisel S."/>
            <person name="Petersen M."/>
            <person name="Berrin J.G."/>
            <person name="Delaux P.M."/>
            <person name="Dal Grande F."/>
            <person name="Keller J."/>
        </authorList>
    </citation>
    <scope>NUCLEOTIDE SEQUENCE [LARGE SCALE GENOMIC DNA]</scope>
    <source>
        <strain evidence="5 6">SAG 2043</strain>
    </source>
</reference>
<dbReference type="GO" id="GO:0046872">
    <property type="term" value="F:metal ion binding"/>
    <property type="evidence" value="ECO:0007669"/>
    <property type="project" value="UniProtKB-KW"/>
</dbReference>
<dbReference type="InterPro" id="IPR019410">
    <property type="entry name" value="Methyltransf_16"/>
</dbReference>
<dbReference type="SUPFAM" id="SSF53335">
    <property type="entry name" value="S-adenosyl-L-methionine-dependent methyltransferases"/>
    <property type="match status" value="1"/>
</dbReference>